<keyword evidence="2" id="KW-1185">Reference proteome</keyword>
<dbReference type="AlphaFoldDB" id="A0A2P6S4G5"/>
<organism evidence="1 2">
    <name type="scientific">Rosa chinensis</name>
    <name type="common">China rose</name>
    <dbReference type="NCBI Taxonomy" id="74649"/>
    <lineage>
        <taxon>Eukaryota</taxon>
        <taxon>Viridiplantae</taxon>
        <taxon>Streptophyta</taxon>
        <taxon>Embryophyta</taxon>
        <taxon>Tracheophyta</taxon>
        <taxon>Spermatophyta</taxon>
        <taxon>Magnoliopsida</taxon>
        <taxon>eudicotyledons</taxon>
        <taxon>Gunneridae</taxon>
        <taxon>Pentapetalae</taxon>
        <taxon>rosids</taxon>
        <taxon>fabids</taxon>
        <taxon>Rosales</taxon>
        <taxon>Rosaceae</taxon>
        <taxon>Rosoideae</taxon>
        <taxon>Rosoideae incertae sedis</taxon>
        <taxon>Rosa</taxon>
    </lineage>
</organism>
<proteinExistence type="predicted"/>
<gene>
    <name evidence="1" type="ORF">RchiOBHm_Chr2g0167791</name>
</gene>
<evidence type="ECO:0000313" key="1">
    <source>
        <dbReference type="EMBL" id="PRQ53555.1"/>
    </source>
</evidence>
<reference evidence="1 2" key="1">
    <citation type="journal article" date="2018" name="Nat. Genet.">
        <title>The Rosa genome provides new insights in the design of modern roses.</title>
        <authorList>
            <person name="Bendahmane M."/>
        </authorList>
    </citation>
    <scope>NUCLEOTIDE SEQUENCE [LARGE SCALE GENOMIC DNA]</scope>
    <source>
        <strain evidence="2">cv. Old Blush</strain>
    </source>
</reference>
<dbReference type="Gramene" id="PRQ53555">
    <property type="protein sequence ID" value="PRQ53555"/>
    <property type="gene ID" value="RchiOBHm_Chr2g0167791"/>
</dbReference>
<dbReference type="EMBL" id="PDCK01000040">
    <property type="protein sequence ID" value="PRQ53555.1"/>
    <property type="molecule type" value="Genomic_DNA"/>
</dbReference>
<protein>
    <submittedName>
        <fullName evidence="1">Uncharacterized protein</fullName>
    </submittedName>
</protein>
<evidence type="ECO:0000313" key="2">
    <source>
        <dbReference type="Proteomes" id="UP000238479"/>
    </source>
</evidence>
<comment type="caution">
    <text evidence="1">The sequence shown here is derived from an EMBL/GenBank/DDBJ whole genome shotgun (WGS) entry which is preliminary data.</text>
</comment>
<dbReference type="Proteomes" id="UP000238479">
    <property type="component" value="Chromosome 2"/>
</dbReference>
<name>A0A2P6S4G5_ROSCH</name>
<accession>A0A2P6S4G5</accession>
<sequence length="66" mass="7364">MEAPLLRYQSLALDQIQCSISFPCHSQILSFPSRDLCFLATVFPLIAQNGGTHFPKLGVVHMWSNS</sequence>